<keyword evidence="9" id="KW-0489">Methyltransferase</keyword>
<dbReference type="EC" id="2.1.1.-" evidence="9"/>
<evidence type="ECO:0000256" key="8">
    <source>
        <dbReference type="RuleBase" id="RU003793"/>
    </source>
</evidence>
<evidence type="ECO:0000259" key="12">
    <source>
        <dbReference type="Pfam" id="PF06750"/>
    </source>
</evidence>
<dbReference type="HOGENOM" id="CLU_057101_0_0_6"/>
<keyword evidence="9" id="KW-0808">Transferase</keyword>
<feature type="transmembrane region" description="Helical" evidence="10">
    <location>
        <begin position="169"/>
        <end position="186"/>
    </location>
</feature>
<dbReference type="GO" id="GO:0005886">
    <property type="term" value="C:plasma membrane"/>
    <property type="evidence" value="ECO:0007669"/>
    <property type="project" value="UniProtKB-SubCell"/>
</dbReference>
<evidence type="ECO:0000313" key="13">
    <source>
        <dbReference type="EMBL" id="ADW75536.1"/>
    </source>
</evidence>
<dbReference type="Gene3D" id="1.20.120.1220">
    <property type="match status" value="1"/>
</dbReference>
<dbReference type="GO" id="GO:0006465">
    <property type="term" value="P:signal peptide processing"/>
    <property type="evidence" value="ECO:0007669"/>
    <property type="project" value="TreeGrafter"/>
</dbReference>
<dbReference type="eggNOG" id="COG1989">
    <property type="taxonomic scope" value="Bacteria"/>
</dbReference>
<dbReference type="GO" id="GO:0008168">
    <property type="term" value="F:methyltransferase activity"/>
    <property type="evidence" value="ECO:0007669"/>
    <property type="project" value="UniProtKB-KW"/>
</dbReference>
<dbReference type="PANTHER" id="PTHR30487:SF0">
    <property type="entry name" value="PREPILIN LEADER PEPTIDASE_N-METHYLTRANSFERASE-RELATED"/>
    <property type="match status" value="1"/>
</dbReference>
<evidence type="ECO:0000259" key="11">
    <source>
        <dbReference type="Pfam" id="PF01478"/>
    </source>
</evidence>
<keyword evidence="4" id="KW-0997">Cell inner membrane</keyword>
<keyword evidence="3" id="KW-1003">Cell membrane</keyword>
<evidence type="ECO:0000256" key="2">
    <source>
        <dbReference type="ARBA" id="ARBA00005801"/>
    </source>
</evidence>
<feature type="transmembrane region" description="Helical" evidence="10">
    <location>
        <begin position="6"/>
        <end position="29"/>
    </location>
</feature>
<dbReference type="PANTHER" id="PTHR30487">
    <property type="entry name" value="TYPE 4 PREPILIN-LIKE PROTEINS LEADER PEPTIDE-PROCESSING ENZYME"/>
    <property type="match status" value="1"/>
</dbReference>
<evidence type="ECO:0000256" key="1">
    <source>
        <dbReference type="ARBA" id="ARBA00004429"/>
    </source>
</evidence>
<keyword evidence="7 10" id="KW-0472">Membrane</keyword>
<gene>
    <name evidence="13" type="ordered locus">Rahaq_3947</name>
</gene>
<reference evidence="14" key="1">
    <citation type="submission" date="2011-01" db="EMBL/GenBank/DDBJ databases">
        <title>Complete sequence of chromosome of Rahnella sp. Y9602.</title>
        <authorList>
            <consortium name="US DOE Joint Genome Institute"/>
            <person name="Lucas S."/>
            <person name="Copeland A."/>
            <person name="Lapidus A."/>
            <person name="Cheng J.-F."/>
            <person name="Goodwin L."/>
            <person name="Pitluck S."/>
            <person name="Lu M."/>
            <person name="Detter J.C."/>
            <person name="Han C."/>
            <person name="Tapia R."/>
            <person name="Land M."/>
            <person name="Hauser L."/>
            <person name="Kyrpides N."/>
            <person name="Ivanova N."/>
            <person name="Ovchinnikova G."/>
            <person name="Pagani I."/>
            <person name="Sobecky P.A."/>
            <person name="Martinez R.J."/>
            <person name="Woyke T."/>
        </authorList>
    </citation>
    <scope>NUCLEOTIDE SEQUENCE [LARGE SCALE GENOMIC DNA]</scope>
    <source>
        <strain evidence="14">Y9602</strain>
    </source>
</reference>
<evidence type="ECO:0000256" key="6">
    <source>
        <dbReference type="ARBA" id="ARBA00022989"/>
    </source>
</evidence>
<dbReference type="Pfam" id="PF06750">
    <property type="entry name" value="A24_N_bact"/>
    <property type="match status" value="1"/>
</dbReference>
<keyword evidence="9 13" id="KW-0378">Hydrolase</keyword>
<dbReference type="GO" id="GO:0004190">
    <property type="term" value="F:aspartic-type endopeptidase activity"/>
    <property type="evidence" value="ECO:0007669"/>
    <property type="project" value="UniProtKB-EC"/>
</dbReference>
<dbReference type="InterPro" id="IPR050882">
    <property type="entry name" value="Prepilin_peptidase/N-MTase"/>
</dbReference>
<evidence type="ECO:0000256" key="5">
    <source>
        <dbReference type="ARBA" id="ARBA00022692"/>
    </source>
</evidence>
<keyword evidence="5 9" id="KW-0812">Transmembrane</keyword>
<dbReference type="AlphaFoldDB" id="A0A0H3FKJ9"/>
<sequence length="276" mass="31007">MTLFYFWFYPVMALIFGLFIGSFINVLIYRLPLMIFAEYGTEPDAVKVNLWWPPSHCPACGASVMKRDNIPVLSWLWLKGKCRHCESPISAQYLISEILCGGIFAALAIAGLPHFTEIQICCFFLYFCLLYSLTVIDFNHLILPDSLVSLLLWSGLLCSVLGITDIGPRSAICGAVIIWLVLYAVMAAYEKWRGREGLGYGDVKLMAAITVWVGMEKIPELIMWSAASGIMVYVLCTVLNQRRTLDENHPAAEKHYIPFGPSISMAGLVIFFIERL</sequence>
<feature type="transmembrane region" description="Helical" evidence="10">
    <location>
        <begin position="143"/>
        <end position="163"/>
    </location>
</feature>
<dbReference type="EC" id="3.4.23.43" evidence="9"/>
<evidence type="ECO:0000256" key="7">
    <source>
        <dbReference type="ARBA" id="ARBA00023136"/>
    </source>
</evidence>
<dbReference type="OrthoDB" id="9789291at2"/>
<evidence type="ECO:0000256" key="10">
    <source>
        <dbReference type="SAM" id="Phobius"/>
    </source>
</evidence>
<comment type="catalytic activity">
    <reaction evidence="9">
        <text>Typically cleaves a -Gly-|-Phe- bond to release an N-terminal, basic peptide of 5-8 residues from type IV prepilin, and then N-methylates the new N-terminal amino group, the methyl donor being S-adenosyl-L-methionine.</text>
        <dbReference type="EC" id="3.4.23.43"/>
    </reaction>
</comment>
<name>A0A0H3FKJ9_RAHSY</name>
<feature type="transmembrane region" description="Helical" evidence="10">
    <location>
        <begin position="93"/>
        <end position="112"/>
    </location>
</feature>
<dbReference type="InterPro" id="IPR010627">
    <property type="entry name" value="Prepilin_pept_A24_N"/>
</dbReference>
<protein>
    <recommendedName>
        <fullName evidence="9">Prepilin leader peptidase/N-methyltransferase</fullName>
        <ecNumber evidence="9">2.1.1.-</ecNumber>
        <ecNumber evidence="9">3.4.23.43</ecNumber>
    </recommendedName>
</protein>
<comment type="similarity">
    <text evidence="2 8">Belongs to the peptidase A24 family.</text>
</comment>
<dbReference type="PRINTS" id="PR00864">
    <property type="entry name" value="PREPILNPTASE"/>
</dbReference>
<feature type="transmembrane region" description="Helical" evidence="10">
    <location>
        <begin position="221"/>
        <end position="240"/>
    </location>
</feature>
<reference evidence="13 14" key="2">
    <citation type="journal article" date="2012" name="J. Bacteriol.">
        <title>Complete Genome Sequence of Rahnella sp. Strain Y9602, a Gammaproteobacterium Isolate from Metal- and Radionuclide-Contaminated Soil.</title>
        <authorList>
            <person name="Martinez R.J."/>
            <person name="Bruce D."/>
            <person name="Detter C."/>
            <person name="Goodwin L.A."/>
            <person name="Han J."/>
            <person name="Han C.S."/>
            <person name="Held B."/>
            <person name="Land M.L."/>
            <person name="Mikhailova N."/>
            <person name="Nolan M."/>
            <person name="Pennacchio L."/>
            <person name="Pitluck S."/>
            <person name="Tapia R."/>
            <person name="Woyke T."/>
            <person name="Sobecky P.A."/>
        </authorList>
    </citation>
    <scope>NUCLEOTIDE SEQUENCE [LARGE SCALE GENOMIC DNA]</scope>
    <source>
        <strain evidence="13 14">Y9602</strain>
    </source>
</reference>
<proteinExistence type="inferred from homology"/>
<evidence type="ECO:0000256" key="3">
    <source>
        <dbReference type="ARBA" id="ARBA00022475"/>
    </source>
</evidence>
<dbReference type="Pfam" id="PF01478">
    <property type="entry name" value="Peptidase_A24"/>
    <property type="match status" value="1"/>
</dbReference>
<keyword evidence="9" id="KW-0511">Multifunctional enzyme</keyword>
<accession>A0A0H3FKJ9</accession>
<dbReference type="GO" id="GO:0032259">
    <property type="term" value="P:methylation"/>
    <property type="evidence" value="ECO:0007669"/>
    <property type="project" value="UniProtKB-KW"/>
</dbReference>
<dbReference type="EMBL" id="CP002505">
    <property type="protein sequence ID" value="ADW75536.1"/>
    <property type="molecule type" value="Genomic_DNA"/>
</dbReference>
<comment type="function">
    <text evidence="9">Plays an essential role in type IV pili and type II pseudopili formation by proteolytically removing the leader sequence from substrate proteins and subsequently monomethylating the alpha-amino group of the newly exposed N-terminal phenylalanine.</text>
</comment>
<keyword evidence="6 10" id="KW-1133">Transmembrane helix</keyword>
<dbReference type="RefSeq" id="WP_013577225.1">
    <property type="nucleotide sequence ID" value="NC_015061.1"/>
</dbReference>
<evidence type="ECO:0000256" key="4">
    <source>
        <dbReference type="ARBA" id="ARBA00022519"/>
    </source>
</evidence>
<dbReference type="KEGG" id="rah:Rahaq_3947"/>
<feature type="domain" description="Prepilin type IV endopeptidase peptidase" evidence="11">
    <location>
        <begin position="125"/>
        <end position="232"/>
    </location>
</feature>
<evidence type="ECO:0000313" key="14">
    <source>
        <dbReference type="Proteomes" id="UP000007257"/>
    </source>
</evidence>
<keyword evidence="9" id="KW-0645">Protease</keyword>
<dbReference type="InterPro" id="IPR000045">
    <property type="entry name" value="Prepilin_IV_endopep_pep"/>
</dbReference>
<evidence type="ECO:0000256" key="9">
    <source>
        <dbReference type="RuleBase" id="RU003794"/>
    </source>
</evidence>
<organism evidence="13 14">
    <name type="scientific">Rahnella sp. (strain Y9602)</name>
    <dbReference type="NCBI Taxonomy" id="2703885"/>
    <lineage>
        <taxon>Bacteria</taxon>
        <taxon>Pseudomonadati</taxon>
        <taxon>Pseudomonadota</taxon>
        <taxon>Gammaproteobacteria</taxon>
        <taxon>Enterobacterales</taxon>
        <taxon>Yersiniaceae</taxon>
        <taxon>Rahnella</taxon>
    </lineage>
</organism>
<dbReference type="Proteomes" id="UP000007257">
    <property type="component" value="Chromosome"/>
</dbReference>
<feature type="transmembrane region" description="Helical" evidence="10">
    <location>
        <begin position="118"/>
        <end position="136"/>
    </location>
</feature>
<comment type="subcellular location">
    <subcellularLocation>
        <location evidence="1">Cell inner membrane</location>
        <topology evidence="1">Multi-pass membrane protein</topology>
    </subcellularLocation>
    <subcellularLocation>
        <location evidence="9">Cell membrane</location>
        <topology evidence="9">Multi-pass membrane protein</topology>
    </subcellularLocation>
</comment>
<feature type="domain" description="Prepilin peptidase A24 N-terminal" evidence="12">
    <location>
        <begin position="15"/>
        <end position="109"/>
    </location>
</feature>
<dbReference type="InterPro" id="IPR014032">
    <property type="entry name" value="Peptidase_A24A_bac"/>
</dbReference>